<sequence>MIAFEDIRDDAGEIKLVPFEYDETAKLKEGIRKNLNNIDLNLDDDEIYGQLDEIRCAYEGDDAVDVWQEIEAFIAANKNEKLSRSWQELQDDLRRMRAKLQTSQKEVQSNVELLNQILKVAI</sequence>
<evidence type="ECO:0000313" key="3">
    <source>
        <dbReference type="Proteomes" id="UP000006380"/>
    </source>
</evidence>
<dbReference type="STRING" id="360105.CCV52592_0053"/>
<keyword evidence="1" id="KW-0175">Coiled coil</keyword>
<evidence type="ECO:0000256" key="1">
    <source>
        <dbReference type="SAM" id="Coils"/>
    </source>
</evidence>
<proteinExistence type="predicted"/>
<evidence type="ECO:0000313" key="2">
    <source>
        <dbReference type="EMBL" id="EAU00324.1"/>
    </source>
</evidence>
<name>A7H0W5_CAMC5</name>
<dbReference type="HOGENOM" id="CLU_2022463_0_0_7"/>
<dbReference type="EMBL" id="CP000767">
    <property type="protein sequence ID" value="EAU00324.1"/>
    <property type="molecule type" value="Genomic_DNA"/>
</dbReference>
<protein>
    <submittedName>
        <fullName evidence="2">Uncharacterized protein</fullName>
    </submittedName>
</protein>
<dbReference type="KEGG" id="ccv:CCV52592_0053"/>
<dbReference type="AlphaFoldDB" id="A7H0W5"/>
<accession>A7H0W5</accession>
<dbReference type="Proteomes" id="UP000006380">
    <property type="component" value="Chromosome"/>
</dbReference>
<reference evidence="2" key="1">
    <citation type="submission" date="2016-07" db="EMBL/GenBank/DDBJ databases">
        <title>Comparative genomics of the Campylobacter concisus group.</title>
        <authorList>
            <person name="Miller W.G."/>
            <person name="Yee E."/>
            <person name="Chapman M.H."/>
            <person name="Huynh S."/>
            <person name="Bono J.L."/>
            <person name="On S.L.W."/>
            <person name="StLeger J."/>
            <person name="Foster G."/>
            <person name="Parker C.T."/>
        </authorList>
    </citation>
    <scope>NUCLEOTIDE SEQUENCE</scope>
    <source>
        <strain evidence="2">525.92</strain>
    </source>
</reference>
<gene>
    <name evidence="2" type="ORF">CCV52592_0053</name>
</gene>
<keyword evidence="3" id="KW-1185">Reference proteome</keyword>
<dbReference type="RefSeq" id="WP_011992827.1">
    <property type="nucleotide sequence ID" value="NC_009715.2"/>
</dbReference>
<feature type="coiled-coil region" evidence="1">
    <location>
        <begin position="79"/>
        <end position="106"/>
    </location>
</feature>
<organism evidence="2 3">
    <name type="scientific">Campylobacter curvus (strain 525.92)</name>
    <dbReference type="NCBI Taxonomy" id="360105"/>
    <lineage>
        <taxon>Bacteria</taxon>
        <taxon>Pseudomonadati</taxon>
        <taxon>Campylobacterota</taxon>
        <taxon>Epsilonproteobacteria</taxon>
        <taxon>Campylobacterales</taxon>
        <taxon>Campylobacteraceae</taxon>
        <taxon>Campylobacter</taxon>
    </lineage>
</organism>